<dbReference type="InterPro" id="IPR017907">
    <property type="entry name" value="Znf_RING_CS"/>
</dbReference>
<dbReference type="RefSeq" id="XP_008115759.1">
    <property type="nucleotide sequence ID" value="XM_008117552.3"/>
</dbReference>
<dbReference type="GO" id="GO:0008270">
    <property type="term" value="F:zinc ion binding"/>
    <property type="evidence" value="ECO:0007669"/>
    <property type="project" value="UniProtKB-KW"/>
</dbReference>
<dbReference type="PROSITE" id="PS50089">
    <property type="entry name" value="ZF_RING_2"/>
    <property type="match status" value="1"/>
</dbReference>
<evidence type="ECO:0000259" key="11">
    <source>
        <dbReference type="PROSITE" id="PS51715"/>
    </source>
</evidence>
<dbReference type="GO" id="GO:0007029">
    <property type="term" value="P:endoplasmic reticulum organization"/>
    <property type="evidence" value="ECO:0000318"/>
    <property type="project" value="GO_Central"/>
</dbReference>
<dbReference type="InterPro" id="IPR001841">
    <property type="entry name" value="Znf_RING"/>
</dbReference>
<evidence type="ECO:0008006" key="14">
    <source>
        <dbReference type="Google" id="ProtNLM"/>
    </source>
</evidence>
<keyword evidence="9" id="KW-0472">Membrane</keyword>
<dbReference type="Proteomes" id="UP000001646">
    <property type="component" value="Unplaced"/>
</dbReference>
<dbReference type="GO" id="GO:0005525">
    <property type="term" value="F:GTP binding"/>
    <property type="evidence" value="ECO:0000318"/>
    <property type="project" value="GO_Central"/>
</dbReference>
<dbReference type="RefSeq" id="XP_008115758.1">
    <property type="nucleotide sequence ID" value="XM_008117551.3"/>
</dbReference>
<dbReference type="GO" id="GO:0051260">
    <property type="term" value="P:protein homooligomerization"/>
    <property type="evidence" value="ECO:0000318"/>
    <property type="project" value="GO_Central"/>
</dbReference>
<feature type="transmembrane region" description="Helical" evidence="9">
    <location>
        <begin position="545"/>
        <end position="572"/>
    </location>
</feature>
<evidence type="ECO:0000259" key="10">
    <source>
        <dbReference type="PROSITE" id="PS50089"/>
    </source>
</evidence>
<dbReference type="Ensembl" id="ENSACAT00000007099.4">
    <property type="protein sequence ID" value="ENSACAP00000006948.4"/>
    <property type="gene ID" value="ENSACAG00000007106.4"/>
</dbReference>
<accession>H9GCA4</accession>
<evidence type="ECO:0000256" key="4">
    <source>
        <dbReference type="ARBA" id="ARBA00022833"/>
    </source>
</evidence>
<dbReference type="SMART" id="SM00184">
    <property type="entry name" value="RING"/>
    <property type="match status" value="1"/>
</dbReference>
<dbReference type="InterPro" id="IPR013083">
    <property type="entry name" value="Znf_RING/FYVE/PHD"/>
</dbReference>
<protein>
    <recommendedName>
        <fullName evidence="14">RING-type domain-containing protein</fullName>
    </recommendedName>
</protein>
<dbReference type="GeneTree" id="ENSGT00940000160153"/>
<evidence type="ECO:0000313" key="12">
    <source>
        <dbReference type="Ensembl" id="ENSACAP00000006948.4"/>
    </source>
</evidence>
<dbReference type="AlphaFoldDB" id="H9GCA4"/>
<dbReference type="GeneID" id="103280017"/>
<evidence type="ECO:0000256" key="9">
    <source>
        <dbReference type="SAM" id="Phobius"/>
    </source>
</evidence>
<dbReference type="SUPFAM" id="SSF57850">
    <property type="entry name" value="RING/U-box"/>
    <property type="match status" value="1"/>
</dbReference>
<dbReference type="eggNOG" id="KOG2177">
    <property type="taxonomic scope" value="Eukaryota"/>
</dbReference>
<evidence type="ECO:0000256" key="2">
    <source>
        <dbReference type="ARBA" id="ARBA00022741"/>
    </source>
</evidence>
<dbReference type="InterPro" id="IPR027417">
    <property type="entry name" value="P-loop_NTPase"/>
</dbReference>
<name>H9GCA4_ANOCA</name>
<keyword evidence="3 6" id="KW-0863">Zinc-finger</keyword>
<reference evidence="12" key="1">
    <citation type="submission" date="2009-12" db="EMBL/GenBank/DDBJ databases">
        <title>The Genome Sequence of Anolis carolinensis (Green Anole Lizard).</title>
        <authorList>
            <consortium name="The Genome Sequencing Platform"/>
            <person name="Di Palma F."/>
            <person name="Alfoldi J."/>
            <person name="Heiman D."/>
            <person name="Young S."/>
            <person name="Grabherr M."/>
            <person name="Johnson J."/>
            <person name="Lander E.S."/>
            <person name="Lindblad-Toh K."/>
        </authorList>
    </citation>
    <scope>NUCLEOTIDE SEQUENCE [LARGE SCALE GENOMIC DNA]</scope>
    <source>
        <strain evidence="12">JBL SC #1</strain>
    </source>
</reference>
<dbReference type="HOGENOM" id="CLU_034812_0_0_1"/>
<evidence type="ECO:0000256" key="1">
    <source>
        <dbReference type="ARBA" id="ARBA00022723"/>
    </source>
</evidence>
<organism evidence="12 13">
    <name type="scientific">Anolis carolinensis</name>
    <name type="common">Green anole</name>
    <name type="synonym">American chameleon</name>
    <dbReference type="NCBI Taxonomy" id="28377"/>
    <lineage>
        <taxon>Eukaryota</taxon>
        <taxon>Metazoa</taxon>
        <taxon>Chordata</taxon>
        <taxon>Craniata</taxon>
        <taxon>Vertebrata</taxon>
        <taxon>Euteleostomi</taxon>
        <taxon>Lepidosauria</taxon>
        <taxon>Squamata</taxon>
        <taxon>Bifurcata</taxon>
        <taxon>Unidentata</taxon>
        <taxon>Episquamata</taxon>
        <taxon>Toxicofera</taxon>
        <taxon>Iguania</taxon>
        <taxon>Dactyloidae</taxon>
        <taxon>Anolis</taxon>
    </lineage>
</organism>
<dbReference type="PROSITE" id="PS00518">
    <property type="entry name" value="ZF_RING_1"/>
    <property type="match status" value="1"/>
</dbReference>
<feature type="domain" description="RING-type" evidence="10">
    <location>
        <begin position="33"/>
        <end position="75"/>
    </location>
</feature>
<dbReference type="InterPro" id="IPR015894">
    <property type="entry name" value="Guanylate-bd_N"/>
</dbReference>
<dbReference type="Gene3D" id="3.30.40.10">
    <property type="entry name" value="Zinc/RING finger domain, C3HC4 (zinc finger)"/>
    <property type="match status" value="1"/>
</dbReference>
<dbReference type="STRING" id="28377.ENSACAP00000006948"/>
<evidence type="ECO:0000256" key="8">
    <source>
        <dbReference type="SAM" id="MobiDB-lite"/>
    </source>
</evidence>
<dbReference type="Pfam" id="PF15227">
    <property type="entry name" value="zf-C3HC4_4"/>
    <property type="match status" value="1"/>
</dbReference>
<dbReference type="GO" id="GO:0003924">
    <property type="term" value="F:GTPase activity"/>
    <property type="evidence" value="ECO:0000318"/>
    <property type="project" value="GO_Central"/>
</dbReference>
<dbReference type="SUPFAM" id="SSF52540">
    <property type="entry name" value="P-loop containing nucleoside triphosphate hydrolases"/>
    <property type="match status" value="1"/>
</dbReference>
<dbReference type="OrthoDB" id="6270329at2759"/>
<feature type="compositionally biased region" description="Acidic residues" evidence="8">
    <location>
        <begin position="625"/>
        <end position="637"/>
    </location>
</feature>
<dbReference type="PROSITE" id="PS51715">
    <property type="entry name" value="G_GB1_RHD3"/>
    <property type="match status" value="1"/>
</dbReference>
<keyword evidence="9" id="KW-0812">Transmembrane</keyword>
<evidence type="ECO:0000256" key="7">
    <source>
        <dbReference type="PROSITE-ProRule" id="PRU01052"/>
    </source>
</evidence>
<keyword evidence="1" id="KW-0479">Metal-binding</keyword>
<keyword evidence="13" id="KW-1185">Reference proteome</keyword>
<dbReference type="Gene3D" id="3.40.50.300">
    <property type="entry name" value="P-loop containing nucleotide triphosphate hydrolases"/>
    <property type="match status" value="1"/>
</dbReference>
<comment type="similarity">
    <text evidence="7">Belongs to the TRAFAC class dynamin-like GTPase superfamily. GB1/RHD3 GTPase family.</text>
</comment>
<dbReference type="InterPro" id="IPR030386">
    <property type="entry name" value="G_GB1_RHD3_dom"/>
</dbReference>
<dbReference type="PANTHER" id="PTHR10751">
    <property type="entry name" value="GUANYLATE BINDING PROTEIN"/>
    <property type="match status" value="1"/>
</dbReference>
<dbReference type="Pfam" id="PF02263">
    <property type="entry name" value="GBP"/>
    <property type="match status" value="1"/>
</dbReference>
<gene>
    <name evidence="12" type="primary">rnf112</name>
</gene>
<feature type="transmembrane region" description="Helical" evidence="9">
    <location>
        <begin position="584"/>
        <end position="607"/>
    </location>
</feature>
<evidence type="ECO:0000256" key="6">
    <source>
        <dbReference type="PROSITE-ProRule" id="PRU00175"/>
    </source>
</evidence>
<feature type="region of interest" description="Disordered" evidence="8">
    <location>
        <begin position="616"/>
        <end position="649"/>
    </location>
</feature>
<dbReference type="eggNOG" id="KOG2037">
    <property type="taxonomic scope" value="Eukaryota"/>
</dbReference>
<proteinExistence type="inferred from homology"/>
<feature type="domain" description="GB1/RHD3-type G" evidence="11">
    <location>
        <begin position="157"/>
        <end position="322"/>
    </location>
</feature>
<dbReference type="CTD" id="7732"/>
<evidence type="ECO:0000256" key="3">
    <source>
        <dbReference type="ARBA" id="ARBA00022771"/>
    </source>
</evidence>
<keyword evidence="9" id="KW-1133">Transmembrane helix</keyword>
<dbReference type="InParanoid" id="H9GCA4"/>
<sequence length="649" mass="71362">MGTKNTKPPESSAIPAKTSSGGIIQNLKEDIMCSICLETFEDPVTIDCGHNFCRGCLSAHWSGYSYHGYLCPECRHPCSPERMKSDIRLRSLVEKIGQMPLLKLVDKESGRADVEEVPTTPLQLKQPVQLVGLDENGDICLDGEALSHCLEQEQVKDAHVCLVSILGEQRRGKSFLLNFLLRRFQNLVAEDDSWMGQENDPLTGFDWRPGAVSTTKGVWIWNQPFWVPTEHGKSSIPSKVAVFLIDTEGSMDLERSKEAGVKLSAFSMLLSSYQILNLVTTMKDTDLEYLDMFVYVAEKVGRIFKLNPTQQLDVLVRDWFFPPQYGLQEGHKYLQEVIEKLKCQPGKHPHALGALMNVSTRCYLMPFPGKKLVKGTGGTLADMDDDFRECLKDYGNGIARSSGMHVKRNEEGTALTGAELASKIKKFASVMKQHQFGFTSATQMAIIIHNLVTLEDLREEFAEFIRKQDQNTATMIKALRVTPKSMVQRLRSEQQQLVQRCEMSLQGDEPGRTDSILQFESHLQADAKVFQEHYSRRYKSYALKAGLAFGVGVIGFAGGAIGAGVAGAFLAAEAIVLGTGTATTVAIGTAAGAGTLGLIGGGVGAGVGNSIGKRRVQEAEHVGESDAEVEEPEDNLSDETCLIDQQDTR</sequence>
<keyword evidence="5" id="KW-0342">GTP-binding</keyword>
<evidence type="ECO:0000256" key="5">
    <source>
        <dbReference type="ARBA" id="ARBA00023134"/>
    </source>
</evidence>
<dbReference type="Bgee" id="ENSACAG00000007106">
    <property type="expression patterns" value="Expressed in lung and 8 other cell types or tissues"/>
</dbReference>
<reference evidence="12" key="2">
    <citation type="submission" date="2025-08" db="UniProtKB">
        <authorList>
            <consortium name="Ensembl"/>
        </authorList>
    </citation>
    <scope>IDENTIFICATION</scope>
</reference>
<reference evidence="12" key="3">
    <citation type="submission" date="2025-09" db="UniProtKB">
        <authorList>
            <consortium name="Ensembl"/>
        </authorList>
    </citation>
    <scope>IDENTIFICATION</scope>
</reference>
<keyword evidence="4" id="KW-0862">Zinc</keyword>
<keyword evidence="2" id="KW-0547">Nucleotide-binding</keyword>
<evidence type="ECO:0000313" key="13">
    <source>
        <dbReference type="Proteomes" id="UP000001646"/>
    </source>
</evidence>